<comment type="caution">
    <text evidence="2">The sequence shown here is derived from an EMBL/GenBank/DDBJ whole genome shotgun (WGS) entry which is preliminary data.</text>
</comment>
<reference evidence="3" key="1">
    <citation type="submission" date="2019-01" db="EMBL/GenBank/DDBJ databases">
        <title>Cytophagaceae bacterium strain CAR-16.</title>
        <authorList>
            <person name="Chen W.-M."/>
        </authorList>
    </citation>
    <scope>NUCLEOTIDE SEQUENCE [LARGE SCALE GENOMIC DNA]</scope>
    <source>
        <strain evidence="3">LLJ-11</strain>
    </source>
</reference>
<keyword evidence="1" id="KW-0472">Membrane</keyword>
<evidence type="ECO:0000313" key="2">
    <source>
        <dbReference type="EMBL" id="RXR18331.1"/>
    </source>
</evidence>
<dbReference type="Proteomes" id="UP000290283">
    <property type="component" value="Unassembled WGS sequence"/>
</dbReference>
<accession>A0A4Q1K181</accession>
<feature type="transmembrane region" description="Helical" evidence="1">
    <location>
        <begin position="36"/>
        <end position="53"/>
    </location>
</feature>
<organism evidence="2 3">
    <name type="scientific">Flavobacterium amnicola</name>
    <dbReference type="NCBI Taxonomy" id="2506422"/>
    <lineage>
        <taxon>Bacteria</taxon>
        <taxon>Pseudomonadati</taxon>
        <taxon>Bacteroidota</taxon>
        <taxon>Flavobacteriia</taxon>
        <taxon>Flavobacteriales</taxon>
        <taxon>Flavobacteriaceae</taxon>
        <taxon>Flavobacterium</taxon>
    </lineage>
</organism>
<proteinExistence type="predicted"/>
<keyword evidence="3" id="KW-1185">Reference proteome</keyword>
<gene>
    <name evidence="2" type="ORF">EQG63_08660</name>
</gene>
<dbReference type="RefSeq" id="WP_129435980.1">
    <property type="nucleotide sequence ID" value="NZ_SBKO01000003.1"/>
</dbReference>
<name>A0A4Q1K181_9FLAO</name>
<dbReference type="AlphaFoldDB" id="A0A4Q1K181"/>
<keyword evidence="1" id="KW-0812">Transmembrane</keyword>
<protein>
    <submittedName>
        <fullName evidence="2">Uncharacterized protein</fullName>
    </submittedName>
</protein>
<sequence length="60" mass="6792">MMKNRKLPIIAILLSLSIMNYSRIKGTEAIRTIEFLSIFVIGLLSGLLLLTLIEKFKNKA</sequence>
<dbReference type="EMBL" id="SBKO01000003">
    <property type="protein sequence ID" value="RXR18331.1"/>
    <property type="molecule type" value="Genomic_DNA"/>
</dbReference>
<evidence type="ECO:0000256" key="1">
    <source>
        <dbReference type="SAM" id="Phobius"/>
    </source>
</evidence>
<evidence type="ECO:0000313" key="3">
    <source>
        <dbReference type="Proteomes" id="UP000290283"/>
    </source>
</evidence>
<keyword evidence="1" id="KW-1133">Transmembrane helix</keyword>